<name>A0A6P7JGQ3_9TELE</name>
<evidence type="ECO:0000256" key="1">
    <source>
        <dbReference type="SAM" id="MobiDB-lite"/>
    </source>
</evidence>
<dbReference type="Proteomes" id="UP000515145">
    <property type="component" value="Chromosome 2"/>
</dbReference>
<feature type="region of interest" description="Disordered" evidence="1">
    <location>
        <begin position="158"/>
        <end position="179"/>
    </location>
</feature>
<dbReference type="GeneID" id="114444518"/>
<feature type="region of interest" description="Disordered" evidence="1">
    <location>
        <begin position="58"/>
        <end position="81"/>
    </location>
</feature>
<feature type="compositionally biased region" description="Basic and acidic residues" evidence="1">
    <location>
        <begin position="220"/>
        <end position="236"/>
    </location>
</feature>
<accession>A0A6P7JGQ3</accession>
<feature type="region of interest" description="Disordered" evidence="1">
    <location>
        <begin position="210"/>
        <end position="246"/>
    </location>
</feature>
<evidence type="ECO:0000313" key="2">
    <source>
        <dbReference type="Proteomes" id="UP000515145"/>
    </source>
</evidence>
<protein>
    <submittedName>
        <fullName evidence="3">Uncharacterized protein LOC114444518</fullName>
    </submittedName>
</protein>
<dbReference type="OrthoDB" id="6430388at2759"/>
<feature type="compositionally biased region" description="Polar residues" evidence="1">
    <location>
        <begin position="158"/>
        <end position="172"/>
    </location>
</feature>
<sequence>MIIPQQLSPVLESAYSDNSASDYQPHITEPTSPFFTTSSACSGQGLFPLQLNLQKQSQSHFSSVPQQKEVQPFSQPRGMTDTIPLSCRSNPPFSQLERATSSQVLFGNPAPDKTEARQAVTLSQGKEDKEHMLDFMFNQPFVQEASYLRTAKDKIYLTESSTPQTVPNPQNRQGEDEEGCQRWLQAPRTLTTNNIDSADNVRGSTTSLFLSTQTQTRSPEPCKCKKTSKEEERGQHESGPLMEGEVKKEVLSATGVDGLSEEAVPLQEIADILLLLKQRKKEG</sequence>
<dbReference type="RefSeq" id="XP_028274946.1">
    <property type="nucleotide sequence ID" value="XM_028419145.1"/>
</dbReference>
<dbReference type="InParanoid" id="A0A6P7JGQ3"/>
<gene>
    <name evidence="3" type="primary">LOC114444518</name>
</gene>
<reference evidence="3" key="1">
    <citation type="submission" date="2025-08" db="UniProtKB">
        <authorList>
            <consortium name="RefSeq"/>
        </authorList>
    </citation>
    <scope>IDENTIFICATION</scope>
</reference>
<proteinExistence type="predicted"/>
<organism evidence="2 3">
    <name type="scientific">Parambassis ranga</name>
    <name type="common">Indian glassy fish</name>
    <dbReference type="NCBI Taxonomy" id="210632"/>
    <lineage>
        <taxon>Eukaryota</taxon>
        <taxon>Metazoa</taxon>
        <taxon>Chordata</taxon>
        <taxon>Craniata</taxon>
        <taxon>Vertebrata</taxon>
        <taxon>Euteleostomi</taxon>
        <taxon>Actinopterygii</taxon>
        <taxon>Neopterygii</taxon>
        <taxon>Teleostei</taxon>
        <taxon>Neoteleostei</taxon>
        <taxon>Acanthomorphata</taxon>
        <taxon>Ovalentaria</taxon>
        <taxon>Ambassidae</taxon>
        <taxon>Parambassis</taxon>
    </lineage>
</organism>
<evidence type="ECO:0000313" key="3">
    <source>
        <dbReference type="RefSeq" id="XP_028274946.1"/>
    </source>
</evidence>
<dbReference type="AlphaFoldDB" id="A0A6P7JGQ3"/>
<feature type="compositionally biased region" description="Polar residues" evidence="1">
    <location>
        <begin position="58"/>
        <end position="74"/>
    </location>
</feature>
<keyword evidence="2" id="KW-1185">Reference proteome</keyword>